<dbReference type="Gene3D" id="1.10.150.240">
    <property type="entry name" value="Putative phosphatase, domain 2"/>
    <property type="match status" value="1"/>
</dbReference>
<dbReference type="EMBL" id="WACR01000004">
    <property type="protein sequence ID" value="KAB1064812.1"/>
    <property type="molecule type" value="Genomic_DNA"/>
</dbReference>
<organism evidence="1 2">
    <name type="scientific">Salibacter halophilus</name>
    <dbReference type="NCBI Taxonomy" id="1803916"/>
    <lineage>
        <taxon>Bacteria</taxon>
        <taxon>Pseudomonadati</taxon>
        <taxon>Bacteroidota</taxon>
        <taxon>Flavobacteriia</taxon>
        <taxon>Flavobacteriales</taxon>
        <taxon>Salibacteraceae</taxon>
        <taxon>Salibacter</taxon>
    </lineage>
</organism>
<accession>A0A6N6M9C0</accession>
<proteinExistence type="predicted"/>
<dbReference type="NCBIfam" id="TIGR01509">
    <property type="entry name" value="HAD-SF-IA-v3"/>
    <property type="match status" value="1"/>
</dbReference>
<dbReference type="PANTHER" id="PTHR18901">
    <property type="entry name" value="2-DEOXYGLUCOSE-6-PHOSPHATE PHOSPHATASE 2"/>
    <property type="match status" value="1"/>
</dbReference>
<dbReference type="OrthoDB" id="9797743at2"/>
<comment type="caution">
    <text evidence="1">The sequence shown here is derived from an EMBL/GenBank/DDBJ whole genome shotgun (WGS) entry which is preliminary data.</text>
</comment>
<keyword evidence="2" id="KW-1185">Reference proteome</keyword>
<reference evidence="1 2" key="1">
    <citation type="submission" date="2019-09" db="EMBL/GenBank/DDBJ databases">
        <title>Genomes of Cryomorphaceae.</title>
        <authorList>
            <person name="Bowman J.P."/>
        </authorList>
    </citation>
    <scope>NUCLEOTIDE SEQUENCE [LARGE SCALE GENOMIC DNA]</scope>
    <source>
        <strain evidence="1 2">KCTC 52047</strain>
    </source>
</reference>
<dbReference type="SFLD" id="SFLDS00003">
    <property type="entry name" value="Haloacid_Dehalogenase"/>
    <property type="match status" value="1"/>
</dbReference>
<dbReference type="AlphaFoldDB" id="A0A6N6M9C0"/>
<dbReference type="PANTHER" id="PTHR18901:SF38">
    <property type="entry name" value="PSEUDOURIDINE-5'-PHOSPHATASE"/>
    <property type="match status" value="1"/>
</dbReference>
<protein>
    <submittedName>
        <fullName evidence="1">Hexitol phosphatase HxpB</fullName>
    </submittedName>
</protein>
<dbReference type="RefSeq" id="WP_151167131.1">
    <property type="nucleotide sequence ID" value="NZ_WACR01000004.1"/>
</dbReference>
<sequence length="216" mass="24030">MTKALIFDMDGLMVDSEPIWREAEIAVFNEHGLSLTPAECKQTMGLRIDEVVQYWKAKTGLPFDAQKVEESIVEEMRQRLLNEAKPMPGFMELFDEAHGQNLKLAVASSSYPVLIKAVTERFQIADKLDAIVSASECEFGKPHPDVFLKTAKKLNVAPSESLVFEDSLNGVIAGKSAQMSVVAVPDEEDFEKPQFSIADETIESLSSFNLSKWLSK</sequence>
<dbReference type="InterPro" id="IPR036412">
    <property type="entry name" value="HAD-like_sf"/>
</dbReference>
<dbReference type="SFLD" id="SFLDG01129">
    <property type="entry name" value="C1.5:_HAD__Beta-PGM__Phosphata"/>
    <property type="match status" value="1"/>
</dbReference>
<dbReference type="InterPro" id="IPR006439">
    <property type="entry name" value="HAD-SF_hydro_IA"/>
</dbReference>
<name>A0A6N6M9C0_9FLAO</name>
<dbReference type="InterPro" id="IPR023214">
    <property type="entry name" value="HAD_sf"/>
</dbReference>
<dbReference type="InterPro" id="IPR041492">
    <property type="entry name" value="HAD_2"/>
</dbReference>
<dbReference type="InterPro" id="IPR023198">
    <property type="entry name" value="PGP-like_dom2"/>
</dbReference>
<dbReference type="SFLD" id="SFLDG01135">
    <property type="entry name" value="C1.5.6:_HAD__Beta-PGM__Phospha"/>
    <property type="match status" value="1"/>
</dbReference>
<evidence type="ECO:0000313" key="2">
    <source>
        <dbReference type="Proteomes" id="UP000435357"/>
    </source>
</evidence>
<dbReference type="Pfam" id="PF13419">
    <property type="entry name" value="HAD_2"/>
    <property type="match status" value="1"/>
</dbReference>
<dbReference type="Gene3D" id="3.40.50.1000">
    <property type="entry name" value="HAD superfamily/HAD-like"/>
    <property type="match status" value="1"/>
</dbReference>
<dbReference type="Proteomes" id="UP000435357">
    <property type="component" value="Unassembled WGS sequence"/>
</dbReference>
<dbReference type="NCBIfam" id="NF008087">
    <property type="entry name" value="PRK10826.1"/>
    <property type="match status" value="1"/>
</dbReference>
<gene>
    <name evidence="1" type="primary">hxpB</name>
    <name evidence="1" type="ORF">F3059_05500</name>
</gene>
<evidence type="ECO:0000313" key="1">
    <source>
        <dbReference type="EMBL" id="KAB1064812.1"/>
    </source>
</evidence>
<dbReference type="SUPFAM" id="SSF56784">
    <property type="entry name" value="HAD-like"/>
    <property type="match status" value="1"/>
</dbReference>